<dbReference type="Pfam" id="PF00158">
    <property type="entry name" value="Sigma54_activat"/>
    <property type="match status" value="1"/>
</dbReference>
<dbReference type="Gene3D" id="1.10.10.60">
    <property type="entry name" value="Homeodomain-like"/>
    <property type="match status" value="1"/>
</dbReference>
<dbReference type="PROSITE" id="PS00688">
    <property type="entry name" value="SIGMA54_INTERACT_3"/>
    <property type="match status" value="1"/>
</dbReference>
<proteinExistence type="predicted"/>
<dbReference type="eggNOG" id="COG2204">
    <property type="taxonomic scope" value="Bacteria"/>
</dbReference>
<dbReference type="PROSITE" id="PS50045">
    <property type="entry name" value="SIGMA54_INTERACT_4"/>
    <property type="match status" value="1"/>
</dbReference>
<dbReference type="FunFam" id="3.40.50.300:FF:000006">
    <property type="entry name" value="DNA-binding transcriptional regulator NtrC"/>
    <property type="match status" value="1"/>
</dbReference>
<dbReference type="PROSITE" id="PS00675">
    <property type="entry name" value="SIGMA54_INTERACT_1"/>
    <property type="match status" value="1"/>
</dbReference>
<comment type="caution">
    <text evidence="6">The sequence shown here is derived from an EMBL/GenBank/DDBJ whole genome shotgun (WGS) entry which is preliminary data.</text>
</comment>
<dbReference type="Pfam" id="PF25601">
    <property type="entry name" value="AAA_lid_14"/>
    <property type="match status" value="1"/>
</dbReference>
<evidence type="ECO:0000256" key="3">
    <source>
        <dbReference type="ARBA" id="ARBA00023015"/>
    </source>
</evidence>
<name>S7TPQ9_DESML</name>
<keyword evidence="4" id="KW-0804">Transcription</keyword>
<gene>
    <name evidence="6" type="ORF">dsmv_0336</name>
</gene>
<evidence type="ECO:0000259" key="5">
    <source>
        <dbReference type="PROSITE" id="PS50045"/>
    </source>
</evidence>
<dbReference type="CDD" id="cd00009">
    <property type="entry name" value="AAA"/>
    <property type="match status" value="1"/>
</dbReference>
<dbReference type="InterPro" id="IPR027417">
    <property type="entry name" value="P-loop_NTPase"/>
</dbReference>
<dbReference type="InterPro" id="IPR009057">
    <property type="entry name" value="Homeodomain-like_sf"/>
</dbReference>
<dbReference type="SMART" id="SM00382">
    <property type="entry name" value="AAA"/>
    <property type="match status" value="1"/>
</dbReference>
<evidence type="ECO:0000256" key="2">
    <source>
        <dbReference type="ARBA" id="ARBA00022840"/>
    </source>
</evidence>
<dbReference type="GO" id="GO:0043565">
    <property type="term" value="F:sequence-specific DNA binding"/>
    <property type="evidence" value="ECO:0007669"/>
    <property type="project" value="InterPro"/>
</dbReference>
<dbReference type="InterPro" id="IPR002078">
    <property type="entry name" value="Sigma_54_int"/>
</dbReference>
<dbReference type="SUPFAM" id="SSF52540">
    <property type="entry name" value="P-loop containing nucleoside triphosphate hydrolases"/>
    <property type="match status" value="1"/>
</dbReference>
<evidence type="ECO:0000313" key="7">
    <source>
        <dbReference type="Proteomes" id="UP000014977"/>
    </source>
</evidence>
<evidence type="ECO:0000256" key="4">
    <source>
        <dbReference type="ARBA" id="ARBA00023163"/>
    </source>
</evidence>
<dbReference type="InterPro" id="IPR003593">
    <property type="entry name" value="AAA+_ATPase"/>
</dbReference>
<dbReference type="Gene3D" id="3.40.50.300">
    <property type="entry name" value="P-loop containing nucleotide triphosphate hydrolases"/>
    <property type="match status" value="1"/>
</dbReference>
<evidence type="ECO:0000313" key="6">
    <source>
        <dbReference type="EMBL" id="EPR38926.1"/>
    </source>
</evidence>
<sequence length="335" mass="38486">MKTRYTFPECAERSVLDEFILGCDIMAEIMAVIRQVALYDVNVLLAGESGTGKEMLAKIIHLQSPRAEHPFIPVNCGILSGMMFEDKLFGHEKGAFTGAVEQKIGCFESAHRGTLFLDEVAELPLDNQIDFLRVLEDFRFMRIGGNEMIEVDVRVISATNKDLKGEIKKGLFREDLFYRLQVIPIYLPPLRDRRNAIPGMVSHFLNQFEALYNKPKPVLHPEVIDLFVRYDWPGNVRELKNMMERIFIISTNKTIHVDDLPPDFLWHFRESTETMDLAEVRKKAETGAILEALHRARGDREKASRMLGISPRTLRHKVQKYDIRIDRIGGTFPDP</sequence>
<dbReference type="GO" id="GO:0005524">
    <property type="term" value="F:ATP binding"/>
    <property type="evidence" value="ECO:0007669"/>
    <property type="project" value="UniProtKB-KW"/>
</dbReference>
<feature type="domain" description="Sigma-54 factor interaction" evidence="5">
    <location>
        <begin position="19"/>
        <end position="248"/>
    </location>
</feature>
<keyword evidence="7" id="KW-1185">Reference proteome</keyword>
<accession>S7TPQ9</accession>
<evidence type="ECO:0000256" key="1">
    <source>
        <dbReference type="ARBA" id="ARBA00022741"/>
    </source>
</evidence>
<reference evidence="6 7" key="1">
    <citation type="journal article" date="2013" name="Genome Announc.">
        <title>Draft genome sequences for three mercury-methylating, sulfate-reducing bacteria.</title>
        <authorList>
            <person name="Brown S.D."/>
            <person name="Hurt R.A.Jr."/>
            <person name="Gilmour C.C."/>
            <person name="Elias D.A."/>
        </authorList>
    </citation>
    <scope>NUCLEOTIDE SEQUENCE [LARGE SCALE GENOMIC DNA]</scope>
    <source>
        <strain evidence="6 7">DSM 2059</strain>
    </source>
</reference>
<protein>
    <submittedName>
        <fullName evidence="6">Sigma54 specific transcriptional regulator, Fis family</fullName>
    </submittedName>
</protein>
<dbReference type="SUPFAM" id="SSF46689">
    <property type="entry name" value="Homeodomain-like"/>
    <property type="match status" value="1"/>
</dbReference>
<dbReference type="Proteomes" id="UP000014977">
    <property type="component" value="Unassembled WGS sequence"/>
</dbReference>
<dbReference type="InterPro" id="IPR058031">
    <property type="entry name" value="AAA_lid_NorR"/>
</dbReference>
<dbReference type="OrthoDB" id="9763792at2"/>
<dbReference type="EMBL" id="ATHJ01000094">
    <property type="protein sequence ID" value="EPR38926.1"/>
    <property type="molecule type" value="Genomic_DNA"/>
</dbReference>
<dbReference type="RefSeq" id="WP_020876998.1">
    <property type="nucleotide sequence ID" value="NZ_ATHJ01000094.1"/>
</dbReference>
<keyword evidence="3" id="KW-0805">Transcription regulation</keyword>
<dbReference type="GO" id="GO:0006355">
    <property type="term" value="P:regulation of DNA-templated transcription"/>
    <property type="evidence" value="ECO:0007669"/>
    <property type="project" value="InterPro"/>
</dbReference>
<dbReference type="PANTHER" id="PTHR32071:SF57">
    <property type="entry name" value="C4-DICARBOXYLATE TRANSPORT TRANSCRIPTIONAL REGULATORY PROTEIN DCTD"/>
    <property type="match status" value="1"/>
</dbReference>
<dbReference type="InterPro" id="IPR025944">
    <property type="entry name" value="Sigma_54_int_dom_CS"/>
</dbReference>
<dbReference type="InterPro" id="IPR025662">
    <property type="entry name" value="Sigma_54_int_dom_ATP-bd_1"/>
</dbReference>
<keyword evidence="1" id="KW-0547">Nucleotide-binding</keyword>
<dbReference type="Gene3D" id="1.10.8.60">
    <property type="match status" value="1"/>
</dbReference>
<organism evidence="6 7">
    <name type="scientific">Desulfococcus multivorans DSM 2059</name>
    <dbReference type="NCBI Taxonomy" id="1121405"/>
    <lineage>
        <taxon>Bacteria</taxon>
        <taxon>Pseudomonadati</taxon>
        <taxon>Thermodesulfobacteriota</taxon>
        <taxon>Desulfobacteria</taxon>
        <taxon>Desulfobacterales</taxon>
        <taxon>Desulfococcaceae</taxon>
        <taxon>Desulfococcus</taxon>
    </lineage>
</organism>
<keyword evidence="2" id="KW-0067">ATP-binding</keyword>
<dbReference type="PANTHER" id="PTHR32071">
    <property type="entry name" value="TRANSCRIPTIONAL REGULATORY PROTEIN"/>
    <property type="match status" value="1"/>
</dbReference>
<dbReference type="AlphaFoldDB" id="S7TPQ9"/>
<dbReference type="STRING" id="897.B2D07_05190"/>
<dbReference type="InterPro" id="IPR002197">
    <property type="entry name" value="HTH_Fis"/>
</dbReference>
<dbReference type="Pfam" id="PF02954">
    <property type="entry name" value="HTH_8"/>
    <property type="match status" value="1"/>
</dbReference>
<dbReference type="PRINTS" id="PR01590">
    <property type="entry name" value="HTHFIS"/>
</dbReference>